<dbReference type="RefSeq" id="WP_155434107.1">
    <property type="nucleotide sequence ID" value="NZ_JAYRJW010000002.1"/>
</dbReference>
<dbReference type="InterPro" id="IPR013424">
    <property type="entry name" value="Ice-binding_C"/>
</dbReference>
<dbReference type="EMBL" id="WNKW01000001">
    <property type="protein sequence ID" value="MTW31853.1"/>
    <property type="molecule type" value="Genomic_DNA"/>
</dbReference>
<evidence type="ECO:0000313" key="4">
    <source>
        <dbReference type="Proteomes" id="UP000735592"/>
    </source>
</evidence>
<keyword evidence="1" id="KW-0732">Signal</keyword>
<gene>
    <name evidence="3" type="ORF">GM655_03325</name>
</gene>
<dbReference type="InterPro" id="IPR016187">
    <property type="entry name" value="CTDL_fold"/>
</dbReference>
<dbReference type="InterPro" id="IPR001304">
    <property type="entry name" value="C-type_lectin-like"/>
</dbReference>
<dbReference type="SUPFAM" id="SSF56436">
    <property type="entry name" value="C-type lectin-like"/>
    <property type="match status" value="1"/>
</dbReference>
<evidence type="ECO:0000313" key="3">
    <source>
        <dbReference type="EMBL" id="MTW31853.1"/>
    </source>
</evidence>
<evidence type="ECO:0000256" key="1">
    <source>
        <dbReference type="SAM" id="SignalP"/>
    </source>
</evidence>
<keyword evidence="4" id="KW-1185">Reference proteome</keyword>
<feature type="signal peptide" evidence="1">
    <location>
        <begin position="1"/>
        <end position="21"/>
    </location>
</feature>
<dbReference type="Pfam" id="PF07589">
    <property type="entry name" value="PEP-CTERM"/>
    <property type="match status" value="1"/>
</dbReference>
<dbReference type="Gene3D" id="3.10.100.10">
    <property type="entry name" value="Mannose-Binding Protein A, subunit A"/>
    <property type="match status" value="1"/>
</dbReference>
<feature type="domain" description="C-type lectin" evidence="2">
    <location>
        <begin position="30"/>
        <end position="131"/>
    </location>
</feature>
<dbReference type="CDD" id="cd03603">
    <property type="entry name" value="CLECT_VCBS"/>
    <property type="match status" value="1"/>
</dbReference>
<dbReference type="NCBIfam" id="TIGR02595">
    <property type="entry name" value="PEP_CTERM"/>
    <property type="match status" value="1"/>
</dbReference>
<feature type="chain" id="PRO_5046291930" evidence="1">
    <location>
        <begin position="22"/>
        <end position="176"/>
    </location>
</feature>
<organism evidence="3 4">
    <name type="scientific">Pseudoduganella danionis</name>
    <dbReference type="NCBI Taxonomy" id="1890295"/>
    <lineage>
        <taxon>Bacteria</taxon>
        <taxon>Pseudomonadati</taxon>
        <taxon>Pseudomonadota</taxon>
        <taxon>Betaproteobacteria</taxon>
        <taxon>Burkholderiales</taxon>
        <taxon>Oxalobacteraceae</taxon>
        <taxon>Telluria group</taxon>
        <taxon>Pseudoduganella</taxon>
    </lineage>
</organism>
<proteinExistence type="predicted"/>
<dbReference type="PROSITE" id="PS50041">
    <property type="entry name" value="C_TYPE_LECTIN_2"/>
    <property type="match status" value="1"/>
</dbReference>
<dbReference type="PANTHER" id="PTHR22803">
    <property type="entry name" value="MANNOSE, PHOSPHOLIPASE, LECTIN RECEPTOR RELATED"/>
    <property type="match status" value="1"/>
</dbReference>
<reference evidence="3 4" key="1">
    <citation type="submission" date="2019-11" db="EMBL/GenBank/DDBJ databases">
        <title>Type strains purchased from KCTC, JCM and DSMZ.</title>
        <authorList>
            <person name="Lu H."/>
        </authorList>
    </citation>
    <scope>NUCLEOTIDE SEQUENCE [LARGE SCALE GENOMIC DNA]</scope>
    <source>
        <strain evidence="3 4">DSM 103461</strain>
    </source>
</reference>
<sequence length="176" mass="18237">MSIIKSLGLSSLLLAASSAHALAPIATADFGGHHYVQFEASNWTDAEAAAIALGGHLVAVNSAAENNFLISTFGSANALWLGLQRTGPGAGDFAWSNGDAVTYTNWAGGEPNNAGGYENYVHTYTSGTWNDLPNNDGYAGPKFGVMEAVPEPSTYAMMGAGLALLGLAKRRKSAKK</sequence>
<accession>A0ABW9SIB4</accession>
<dbReference type="InterPro" id="IPR016186">
    <property type="entry name" value="C-type_lectin-like/link_sf"/>
</dbReference>
<protein>
    <submittedName>
        <fullName evidence="3">PEP-CTERM sorting domain-containing protein</fullName>
    </submittedName>
</protein>
<dbReference type="Proteomes" id="UP000735592">
    <property type="component" value="Unassembled WGS sequence"/>
</dbReference>
<evidence type="ECO:0000259" key="2">
    <source>
        <dbReference type="PROSITE" id="PS50041"/>
    </source>
</evidence>
<dbReference type="Pfam" id="PF00059">
    <property type="entry name" value="Lectin_C"/>
    <property type="match status" value="1"/>
</dbReference>
<name>A0ABW9SIB4_9BURK</name>
<comment type="caution">
    <text evidence="3">The sequence shown here is derived from an EMBL/GenBank/DDBJ whole genome shotgun (WGS) entry which is preliminary data.</text>
</comment>
<dbReference type="InterPro" id="IPR034007">
    <property type="entry name" value="CTLD_bac"/>
</dbReference>
<dbReference type="InterPro" id="IPR050111">
    <property type="entry name" value="C-type_lectin/snaclec_domain"/>
</dbReference>
<dbReference type="SMART" id="SM00034">
    <property type="entry name" value="CLECT"/>
    <property type="match status" value="1"/>
</dbReference>